<organism evidence="1 2">
    <name type="scientific">Fluviibacter phosphoraccumulans</name>
    <dbReference type="NCBI Taxonomy" id="1751046"/>
    <lineage>
        <taxon>Bacteria</taxon>
        <taxon>Pseudomonadati</taxon>
        <taxon>Pseudomonadota</taxon>
        <taxon>Betaproteobacteria</taxon>
        <taxon>Rhodocyclales</taxon>
        <taxon>Fluviibacteraceae</taxon>
        <taxon>Fluviibacter</taxon>
    </lineage>
</organism>
<dbReference type="OrthoDB" id="9799384at2"/>
<keyword evidence="2" id="KW-1185">Reference proteome</keyword>
<name>A0A679I3P0_9RHOO</name>
<evidence type="ECO:0000313" key="1">
    <source>
        <dbReference type="EMBL" id="BBU69105.1"/>
    </source>
</evidence>
<dbReference type="RefSeq" id="WP_162050161.1">
    <property type="nucleotide sequence ID" value="NZ_AP019011.1"/>
</dbReference>
<sequence>MSKIVKTVKSKHRSAIMEAVHEGAWDLFILGFIDKDKMQKYDALCLKPIPDSPVSRSSGSV</sequence>
<gene>
    <name evidence="1" type="ORF">ICHIAU1_13880</name>
</gene>
<proteinExistence type="predicted"/>
<accession>A0A679I3P0</accession>
<dbReference type="AlphaFoldDB" id="A0A679I3P0"/>
<protein>
    <submittedName>
        <fullName evidence="1">Uncharacterized protein</fullName>
    </submittedName>
</protein>
<dbReference type="Proteomes" id="UP000463961">
    <property type="component" value="Chromosome"/>
</dbReference>
<evidence type="ECO:0000313" key="2">
    <source>
        <dbReference type="Proteomes" id="UP000463961"/>
    </source>
</evidence>
<dbReference type="EMBL" id="AP022345">
    <property type="protein sequence ID" value="BBU69105.1"/>
    <property type="molecule type" value="Genomic_DNA"/>
</dbReference>
<reference evidence="2" key="1">
    <citation type="submission" date="2020-01" db="EMBL/GenBank/DDBJ databases">
        <title>Phosphoaccumulans saitamaens gen. nov., sp. nov., a polyphosphate accumulating bacterium isolated from surface river water.</title>
        <authorList>
            <person name="Watanabe K."/>
            <person name="Suda W."/>
        </authorList>
    </citation>
    <scope>NUCLEOTIDE SEQUENCE [LARGE SCALE GENOMIC DNA]</scope>
    <source>
        <strain evidence="2">ICHIAU1</strain>
    </source>
</reference>